<dbReference type="EMBL" id="JACHEF010000016">
    <property type="protein sequence ID" value="MBB6414234.1"/>
    <property type="molecule type" value="Genomic_DNA"/>
</dbReference>
<sequence>MSLKLSHYLTRLALRSDSVLLTAPMTENRLTTQSSIIALPPQSSFRLASTRSNHSTIDLPAKGTSISPQSAETAG</sequence>
<feature type="region of interest" description="Disordered" evidence="1">
    <location>
        <begin position="49"/>
        <end position="75"/>
    </location>
</feature>
<proteinExistence type="predicted"/>
<feature type="compositionally biased region" description="Polar residues" evidence="1">
    <location>
        <begin position="64"/>
        <end position="75"/>
    </location>
</feature>
<evidence type="ECO:0000313" key="3">
    <source>
        <dbReference type="Proteomes" id="UP000556329"/>
    </source>
</evidence>
<evidence type="ECO:0000256" key="1">
    <source>
        <dbReference type="SAM" id="MobiDB-lite"/>
    </source>
</evidence>
<dbReference type="AlphaFoldDB" id="A0A841PG12"/>
<accession>A0A841PG12</accession>
<keyword evidence="3" id="KW-1185">Reference proteome</keyword>
<reference evidence="2 3" key="1">
    <citation type="submission" date="2020-08" db="EMBL/GenBank/DDBJ databases">
        <title>Genomic Encyclopedia of Type Strains, Phase IV (KMG-IV): sequencing the most valuable type-strain genomes for metagenomic binning, comparative biology and taxonomic classification.</title>
        <authorList>
            <person name="Goeker M."/>
        </authorList>
    </citation>
    <scope>NUCLEOTIDE SEQUENCE [LARGE SCALE GENOMIC DNA]</scope>
    <source>
        <strain evidence="2 3">DSM 100039</strain>
    </source>
</reference>
<protein>
    <submittedName>
        <fullName evidence="2">Uncharacterized protein</fullName>
    </submittedName>
</protein>
<name>A0A841PG12_9HYPH</name>
<organism evidence="2 3">
    <name type="scientific">Mesorhizobium sangaii</name>
    <dbReference type="NCBI Taxonomy" id="505389"/>
    <lineage>
        <taxon>Bacteria</taxon>
        <taxon>Pseudomonadati</taxon>
        <taxon>Pseudomonadota</taxon>
        <taxon>Alphaproteobacteria</taxon>
        <taxon>Hyphomicrobiales</taxon>
        <taxon>Phyllobacteriaceae</taxon>
        <taxon>Mesorhizobium</taxon>
    </lineage>
</organism>
<gene>
    <name evidence="2" type="ORF">HNQ71_006943</name>
</gene>
<comment type="caution">
    <text evidence="2">The sequence shown here is derived from an EMBL/GenBank/DDBJ whole genome shotgun (WGS) entry which is preliminary data.</text>
</comment>
<dbReference type="Proteomes" id="UP000556329">
    <property type="component" value="Unassembled WGS sequence"/>
</dbReference>
<evidence type="ECO:0000313" key="2">
    <source>
        <dbReference type="EMBL" id="MBB6414234.1"/>
    </source>
</evidence>